<proteinExistence type="predicted"/>
<evidence type="ECO:0000313" key="3">
    <source>
        <dbReference type="EMBL" id="QKJ28232.1"/>
    </source>
</evidence>
<dbReference type="KEGG" id="mmab:HQ865_00130"/>
<feature type="domain" description="Metallo-beta-lactamase" evidence="2">
    <location>
        <begin position="34"/>
        <end position="98"/>
    </location>
</feature>
<name>A0A7D4QCI6_9SPHI</name>
<dbReference type="SUPFAM" id="SSF56281">
    <property type="entry name" value="Metallo-hydrolase/oxidoreductase"/>
    <property type="match status" value="1"/>
</dbReference>
<evidence type="ECO:0000313" key="4">
    <source>
        <dbReference type="Proteomes" id="UP000505355"/>
    </source>
</evidence>
<protein>
    <submittedName>
        <fullName evidence="3">MBL fold metallo-hydrolase</fullName>
    </submittedName>
</protein>
<evidence type="ECO:0000256" key="1">
    <source>
        <dbReference type="SAM" id="MobiDB-lite"/>
    </source>
</evidence>
<feature type="region of interest" description="Disordered" evidence="1">
    <location>
        <begin position="144"/>
        <end position="168"/>
    </location>
</feature>
<dbReference type="RefSeq" id="WP_173412934.1">
    <property type="nucleotide sequence ID" value="NZ_CP054139.1"/>
</dbReference>
<dbReference type="Proteomes" id="UP000505355">
    <property type="component" value="Chromosome"/>
</dbReference>
<keyword evidence="4" id="KW-1185">Reference proteome</keyword>
<feature type="compositionally biased region" description="Polar residues" evidence="1">
    <location>
        <begin position="158"/>
        <end position="168"/>
    </location>
</feature>
<keyword evidence="3" id="KW-0378">Hydrolase</keyword>
<evidence type="ECO:0000259" key="2">
    <source>
        <dbReference type="Pfam" id="PF00753"/>
    </source>
</evidence>
<sequence>MKRMYRGEFIFHPIGQGCYYTGELFNEKERLFSFVYDCGTNSEQQYIRDAVAGWPVKAEQQKINVCIISHFHSDHTSGIPQLLKSTRCDRLVIPYYDPFQRLMVYLESDNDDDEYRRMMQNPYVYFSGEGFNIGQIIVVRGGGTETNLQDRSPKAPSPSESSNLNTEQFDLNKDEDEYYQDEYEQNDSLNEQFFRQLQIEDPNADPDKVKVRHLPYQLRTPLYKFIFYTLSEEDGSDIEIKRKTAALRKAVDDYFAAAKRDATSGVSTFQDLFNAKPIKEIARIYRRIFGAAQLNGTSLAVFHRFTLESGGYDIFHRHHSGMRHLYHVNRNHATMMTGDLELNTREKLILFQDYYHAHLDEIAYFQVMHHGSDKNWPFSVTESRLHTFPDYVINHGLGRKHHPGPEVTKLLRSVKPHNTLLNNELTKLHYSIYYGTV</sequence>
<organism evidence="3 4">
    <name type="scientific">Mucilaginibacter mali</name>
    <dbReference type="NCBI Taxonomy" id="2740462"/>
    <lineage>
        <taxon>Bacteria</taxon>
        <taxon>Pseudomonadati</taxon>
        <taxon>Bacteroidota</taxon>
        <taxon>Sphingobacteriia</taxon>
        <taxon>Sphingobacteriales</taxon>
        <taxon>Sphingobacteriaceae</taxon>
        <taxon>Mucilaginibacter</taxon>
    </lineage>
</organism>
<dbReference type="InterPro" id="IPR001279">
    <property type="entry name" value="Metallo-B-lactamas"/>
</dbReference>
<dbReference type="EMBL" id="CP054139">
    <property type="protein sequence ID" value="QKJ28232.1"/>
    <property type="molecule type" value="Genomic_DNA"/>
</dbReference>
<dbReference type="AlphaFoldDB" id="A0A7D4QCI6"/>
<gene>
    <name evidence="3" type="ORF">HQ865_00130</name>
</gene>
<dbReference type="Pfam" id="PF00753">
    <property type="entry name" value="Lactamase_B"/>
    <property type="match status" value="1"/>
</dbReference>
<reference evidence="3 4" key="1">
    <citation type="submission" date="2020-05" db="EMBL/GenBank/DDBJ databases">
        <title>Mucilaginibacter mali sp. nov.</title>
        <authorList>
            <person name="Kim H.S."/>
            <person name="Lee K.C."/>
            <person name="Suh M.K."/>
            <person name="Kim J.-S."/>
            <person name="Han K.-I."/>
            <person name="Eom M.K."/>
            <person name="Shin Y.K."/>
            <person name="Lee J.-S."/>
        </authorList>
    </citation>
    <scope>NUCLEOTIDE SEQUENCE [LARGE SCALE GENOMIC DNA]</scope>
    <source>
        <strain evidence="3 4">G2-14</strain>
    </source>
</reference>
<dbReference type="InterPro" id="IPR036866">
    <property type="entry name" value="RibonucZ/Hydroxyglut_hydro"/>
</dbReference>
<dbReference type="Gene3D" id="3.60.15.10">
    <property type="entry name" value="Ribonuclease Z/Hydroxyacylglutathione hydrolase-like"/>
    <property type="match status" value="1"/>
</dbReference>
<dbReference type="GO" id="GO:0016787">
    <property type="term" value="F:hydrolase activity"/>
    <property type="evidence" value="ECO:0007669"/>
    <property type="project" value="UniProtKB-KW"/>
</dbReference>
<accession>A0A7D4QCI6</accession>